<dbReference type="InterPro" id="IPR011650">
    <property type="entry name" value="Peptidase_M20_dimer"/>
</dbReference>
<evidence type="ECO:0000256" key="3">
    <source>
        <dbReference type="ARBA" id="ARBA00022801"/>
    </source>
</evidence>
<dbReference type="Pfam" id="PF01546">
    <property type="entry name" value="Peptidase_M20"/>
    <property type="match status" value="1"/>
</dbReference>
<dbReference type="GO" id="GO:0004180">
    <property type="term" value="F:carboxypeptidase activity"/>
    <property type="evidence" value="ECO:0007669"/>
    <property type="project" value="UniProtKB-KW"/>
</dbReference>
<accession>A0A840I940</accession>
<comment type="caution">
    <text evidence="6">The sequence shown here is derived from an EMBL/GenBank/DDBJ whole genome shotgun (WGS) entry which is preliminary data.</text>
</comment>
<keyword evidence="7" id="KW-1185">Reference proteome</keyword>
<evidence type="ECO:0000256" key="2">
    <source>
        <dbReference type="ARBA" id="ARBA00022723"/>
    </source>
</evidence>
<evidence type="ECO:0000259" key="5">
    <source>
        <dbReference type="Pfam" id="PF07687"/>
    </source>
</evidence>
<dbReference type="RefSeq" id="WP_343075504.1">
    <property type="nucleotide sequence ID" value="NZ_JACHNU010000001.1"/>
</dbReference>
<proteinExistence type="predicted"/>
<reference evidence="6 7" key="1">
    <citation type="submission" date="2020-08" db="EMBL/GenBank/DDBJ databases">
        <title>Genomic Encyclopedia of Archaeal and Bacterial Type Strains, Phase II (KMG-II): from individual species to whole genera.</title>
        <authorList>
            <person name="Goeker M."/>
        </authorList>
    </citation>
    <scope>NUCLEOTIDE SEQUENCE [LARGE SCALE GENOMIC DNA]</scope>
    <source>
        <strain evidence="6 7">DSM 23288</strain>
    </source>
</reference>
<dbReference type="PANTHER" id="PTHR43808:SF9">
    <property type="entry name" value="BLL0789 PROTEIN"/>
    <property type="match status" value="1"/>
</dbReference>
<comment type="cofactor">
    <cofactor evidence="1">
        <name>Zn(2+)</name>
        <dbReference type="ChEBI" id="CHEBI:29105"/>
    </cofactor>
</comment>
<dbReference type="InterPro" id="IPR036264">
    <property type="entry name" value="Bact_exopeptidase_dim_dom"/>
</dbReference>
<keyword evidence="3 6" id="KW-0378">Hydrolase</keyword>
<keyword evidence="6" id="KW-0121">Carboxypeptidase</keyword>
<evidence type="ECO:0000313" key="7">
    <source>
        <dbReference type="Proteomes" id="UP000585272"/>
    </source>
</evidence>
<name>A0A840I940_9ACTN</name>
<feature type="domain" description="Peptidase M20 dimerisation" evidence="5">
    <location>
        <begin position="183"/>
        <end position="274"/>
    </location>
</feature>
<dbReference type="Proteomes" id="UP000585272">
    <property type="component" value="Unassembled WGS sequence"/>
</dbReference>
<gene>
    <name evidence="6" type="ORF">BDZ31_000408</name>
</gene>
<dbReference type="GO" id="GO:0046872">
    <property type="term" value="F:metal ion binding"/>
    <property type="evidence" value="ECO:0007669"/>
    <property type="project" value="UniProtKB-KW"/>
</dbReference>
<dbReference type="SUPFAM" id="SSF55031">
    <property type="entry name" value="Bacterial exopeptidase dimerisation domain"/>
    <property type="match status" value="1"/>
</dbReference>
<dbReference type="Pfam" id="PF07687">
    <property type="entry name" value="M20_dimer"/>
    <property type="match status" value="1"/>
</dbReference>
<dbReference type="PROSITE" id="PS00758">
    <property type="entry name" value="ARGE_DAPE_CPG2_1"/>
    <property type="match status" value="1"/>
</dbReference>
<keyword evidence="4" id="KW-0862">Zinc</keyword>
<evidence type="ECO:0000313" key="6">
    <source>
        <dbReference type="EMBL" id="MBB4660835.1"/>
    </source>
</evidence>
<dbReference type="AlphaFoldDB" id="A0A840I940"/>
<organism evidence="6 7">
    <name type="scientific">Conexibacter arvalis</name>
    <dbReference type="NCBI Taxonomy" id="912552"/>
    <lineage>
        <taxon>Bacteria</taxon>
        <taxon>Bacillati</taxon>
        <taxon>Actinomycetota</taxon>
        <taxon>Thermoleophilia</taxon>
        <taxon>Solirubrobacterales</taxon>
        <taxon>Conexibacteraceae</taxon>
        <taxon>Conexibacter</taxon>
    </lineage>
</organism>
<evidence type="ECO:0000256" key="4">
    <source>
        <dbReference type="ARBA" id="ARBA00022833"/>
    </source>
</evidence>
<protein>
    <submittedName>
        <fullName evidence="6">Glutamate carboxypeptidase</fullName>
        <ecNumber evidence="6">3.4.17.11</ecNumber>
    </submittedName>
</protein>
<dbReference type="PANTHER" id="PTHR43808">
    <property type="entry name" value="ACETYLORNITHINE DEACETYLASE"/>
    <property type="match status" value="1"/>
</dbReference>
<dbReference type="InterPro" id="IPR050072">
    <property type="entry name" value="Peptidase_M20A"/>
</dbReference>
<keyword evidence="6" id="KW-0645">Protease</keyword>
<evidence type="ECO:0000256" key="1">
    <source>
        <dbReference type="ARBA" id="ARBA00001947"/>
    </source>
</evidence>
<dbReference type="EMBL" id="JACHNU010000001">
    <property type="protein sequence ID" value="MBB4660835.1"/>
    <property type="molecule type" value="Genomic_DNA"/>
</dbReference>
<dbReference type="InterPro" id="IPR002933">
    <property type="entry name" value="Peptidase_M20"/>
</dbReference>
<sequence>MDASVQQAAAEIAARAERDLDALVAVSSPSGDAHGAEDCVAVVRALAPAGASFERLPCSSPAHADDLLVRLHGRGSGRVLLLGHLDTVVPHERHQPLTRVGERLVGSGSVDMKGGDVLALGVLRELARRPQLFAEVALLLVVDEEWRTGPLTHVARFAGWDACLCFEAGELAADGSDAVIVRRKAAGTLRVCADGVAAHAGAAPHKGRNALLALAAAAQAVAAAHAPDGPDRLTAVPTTLHSGGAFNVVPADGELHCDLRSDRTAAFEEVRERVPREVGGVGLETELTRVWPAMDARDASGPLLARAAALLGRPLTPSGRGGASDASHFAPAIPFTVDGLGPRGGLAHAPGEFVLTASLRPRAEVALALALAALDGGG</sequence>
<dbReference type="Gene3D" id="3.30.70.360">
    <property type="match status" value="1"/>
</dbReference>
<keyword evidence="2" id="KW-0479">Metal-binding</keyword>
<dbReference type="Gene3D" id="3.40.630.10">
    <property type="entry name" value="Zn peptidases"/>
    <property type="match status" value="1"/>
</dbReference>
<dbReference type="EC" id="3.4.17.11" evidence="6"/>
<dbReference type="InterPro" id="IPR001261">
    <property type="entry name" value="ArgE/DapE_CS"/>
</dbReference>
<dbReference type="SUPFAM" id="SSF53187">
    <property type="entry name" value="Zn-dependent exopeptidases"/>
    <property type="match status" value="1"/>
</dbReference>